<evidence type="ECO:0008006" key="2">
    <source>
        <dbReference type="Google" id="ProtNLM"/>
    </source>
</evidence>
<reference evidence="1" key="1">
    <citation type="submission" date="2019-08" db="EMBL/GenBank/DDBJ databases">
        <authorList>
            <person name="Kucharzyk K."/>
            <person name="Murdoch R.W."/>
            <person name="Higgins S."/>
            <person name="Loffler F."/>
        </authorList>
    </citation>
    <scope>NUCLEOTIDE SEQUENCE</scope>
</reference>
<dbReference type="EMBL" id="VSSQ01045578">
    <property type="protein sequence ID" value="MPM99485.1"/>
    <property type="molecule type" value="Genomic_DNA"/>
</dbReference>
<proteinExistence type="predicted"/>
<evidence type="ECO:0000313" key="1">
    <source>
        <dbReference type="EMBL" id="MPM99485.1"/>
    </source>
</evidence>
<accession>A0A645EDB7</accession>
<protein>
    <recommendedName>
        <fullName evidence="2">DUF3303 domain-containing protein</fullName>
    </recommendedName>
</protein>
<gene>
    <name evidence="1" type="ORF">SDC9_146676</name>
</gene>
<dbReference type="Pfam" id="PF11746">
    <property type="entry name" value="DUF3303"/>
    <property type="match status" value="1"/>
</dbReference>
<name>A0A645EDB7_9ZZZZ</name>
<dbReference type="AlphaFoldDB" id="A0A645EDB7"/>
<dbReference type="InterPro" id="IPR021734">
    <property type="entry name" value="DUF3303"/>
</dbReference>
<organism evidence="1">
    <name type="scientific">bioreactor metagenome</name>
    <dbReference type="NCBI Taxonomy" id="1076179"/>
    <lineage>
        <taxon>unclassified sequences</taxon>
        <taxon>metagenomes</taxon>
        <taxon>ecological metagenomes</taxon>
    </lineage>
</organism>
<sequence>MKYNFKSNLERKNMLLLDITTFELENTTEVFERWEQAESMVSSNGLKVVNQWFDAGGGRIVTIYDVESIKDYVTYNFLFSDLCHIEVFPVVGAEEFKKFISKCIESLNAKSHSMDS</sequence>
<comment type="caution">
    <text evidence="1">The sequence shown here is derived from an EMBL/GenBank/DDBJ whole genome shotgun (WGS) entry which is preliminary data.</text>
</comment>